<dbReference type="Gene3D" id="3.30.1460.10">
    <property type="match status" value="1"/>
</dbReference>
<comment type="caution">
    <text evidence="1">The sequence shown here is derived from an EMBL/GenBank/DDBJ whole genome shotgun (WGS) entry which is preliminary data.</text>
</comment>
<name>A0A926VJL8_9CYAN</name>
<dbReference type="InterPro" id="IPR019660">
    <property type="entry name" value="Put_sensory_transdc_reg_YbjN"/>
</dbReference>
<accession>A0A926VJL8</accession>
<dbReference type="AlphaFoldDB" id="A0A926VJL8"/>
<proteinExistence type="predicted"/>
<reference evidence="1" key="2">
    <citation type="submission" date="2020-08" db="EMBL/GenBank/DDBJ databases">
        <authorList>
            <person name="Chen M."/>
            <person name="Teng W."/>
            <person name="Zhao L."/>
            <person name="Hu C."/>
            <person name="Zhou Y."/>
            <person name="Han B."/>
            <person name="Song L."/>
            <person name="Shu W."/>
        </authorList>
    </citation>
    <scope>NUCLEOTIDE SEQUENCE</scope>
    <source>
        <strain evidence="1">FACHB-1375</strain>
    </source>
</reference>
<organism evidence="1 2">
    <name type="scientific">Aerosakkonema funiforme FACHB-1375</name>
    <dbReference type="NCBI Taxonomy" id="2949571"/>
    <lineage>
        <taxon>Bacteria</taxon>
        <taxon>Bacillati</taxon>
        <taxon>Cyanobacteriota</taxon>
        <taxon>Cyanophyceae</taxon>
        <taxon>Oscillatoriophycideae</taxon>
        <taxon>Aerosakkonematales</taxon>
        <taxon>Aerosakkonemataceae</taxon>
        <taxon>Aerosakkonema</taxon>
    </lineage>
</organism>
<dbReference type="RefSeq" id="WP_190472932.1">
    <property type="nucleotide sequence ID" value="NZ_JACJPW010000108.1"/>
</dbReference>
<gene>
    <name evidence="1" type="ORF">H6G03_29400</name>
</gene>
<dbReference type="Pfam" id="PF10722">
    <property type="entry name" value="YbjN"/>
    <property type="match status" value="1"/>
</dbReference>
<protein>
    <submittedName>
        <fullName evidence="1">YbjN domain-containing protein</fullName>
    </submittedName>
</protein>
<reference evidence="1" key="1">
    <citation type="journal article" date="2015" name="ISME J.">
        <title>Draft Genome Sequence of Streptomyces incarnatus NRRL8089, which Produces the Nucleoside Antibiotic Sinefungin.</title>
        <authorList>
            <person name="Oshima K."/>
            <person name="Hattori M."/>
            <person name="Shimizu H."/>
            <person name="Fukuda K."/>
            <person name="Nemoto M."/>
            <person name="Inagaki K."/>
            <person name="Tamura T."/>
        </authorList>
    </citation>
    <scope>NUCLEOTIDE SEQUENCE</scope>
    <source>
        <strain evidence="1">FACHB-1375</strain>
    </source>
</reference>
<keyword evidence="2" id="KW-1185">Reference proteome</keyword>
<evidence type="ECO:0000313" key="2">
    <source>
        <dbReference type="Proteomes" id="UP000641646"/>
    </source>
</evidence>
<dbReference type="CDD" id="cd17036">
    <property type="entry name" value="T3SC_YbjN-like_1"/>
    <property type="match status" value="1"/>
</dbReference>
<sequence length="165" mass="18233">MTTYQPDPQTVATQTLASNELVDELLEETTEIDYVEVIQTVISSMAQEDSAMVSQTEAGQIWKFKYGTVEVFVHLTGSTDNDSLTVWSSVLKLPAKNEPQLMRKLLEMNGAETFEARFAIVNEQVVVITSRTVAELSPGEVSRAITIVATIADNNDESLQEQFGQ</sequence>
<dbReference type="Proteomes" id="UP000641646">
    <property type="component" value="Unassembled WGS sequence"/>
</dbReference>
<evidence type="ECO:0000313" key="1">
    <source>
        <dbReference type="EMBL" id="MBD2185141.1"/>
    </source>
</evidence>
<dbReference type="EMBL" id="JACJPW010000108">
    <property type="protein sequence ID" value="MBD2185141.1"/>
    <property type="molecule type" value="Genomic_DNA"/>
</dbReference>
<dbReference type="SUPFAM" id="SSF69635">
    <property type="entry name" value="Type III secretory system chaperone-like"/>
    <property type="match status" value="1"/>
</dbReference>